<evidence type="ECO:0000313" key="3">
    <source>
        <dbReference type="Proteomes" id="UP000193689"/>
    </source>
</evidence>
<sequence length="369" mass="41518">MPINSIGSYSDGPVDSVDSVNSVESVEFIDSVEPIEEIEEIEEDVDIYSTLCLSADSGESGESVESFGSVNPVESTESICLSERESSQLDTQVGNFDPVTLLKMVILRFPCPEQGIDIPPFGWENISEYIEIFEAVYSEFGIHRPNTTKISLWIRWRDYDTRFIIRALEREYPTWDELVVVMKEHWNFADYTQQKEPTPLESDSLELESSTTSSLKSTIDTSDAFAFDQGKTDSTPAALLGEETTSDEDLAPDTDYEKNMLTDDYCFDQVADTAVIPQNVDILNTVVLEESRPPSQNSAVRIDTTALTQFKSPDQDKTEAVEISNSSQVGRIRTECSHDNTSFKDHSLLPRQFEKRGGRTYSQFLMCDE</sequence>
<keyword evidence="3" id="KW-1185">Reference proteome</keyword>
<accession>A0A1Y2E7F7</accession>
<dbReference type="EMBL" id="MCFJ01000004">
    <property type="protein sequence ID" value="ORY67491.1"/>
    <property type="molecule type" value="Genomic_DNA"/>
</dbReference>
<gene>
    <name evidence="2" type="ORF">BCR38DRAFT_522418</name>
</gene>
<dbReference type="GeneID" id="63781440"/>
<proteinExistence type="predicted"/>
<feature type="compositionally biased region" description="Acidic residues" evidence="1">
    <location>
        <begin position="244"/>
        <end position="254"/>
    </location>
</feature>
<dbReference type="RefSeq" id="XP_040718115.1">
    <property type="nucleotide sequence ID" value="XM_040865228.1"/>
</dbReference>
<organism evidence="2 3">
    <name type="scientific">Pseudomassariella vexata</name>
    <dbReference type="NCBI Taxonomy" id="1141098"/>
    <lineage>
        <taxon>Eukaryota</taxon>
        <taxon>Fungi</taxon>
        <taxon>Dikarya</taxon>
        <taxon>Ascomycota</taxon>
        <taxon>Pezizomycotina</taxon>
        <taxon>Sordariomycetes</taxon>
        <taxon>Xylariomycetidae</taxon>
        <taxon>Amphisphaeriales</taxon>
        <taxon>Pseudomassariaceae</taxon>
        <taxon>Pseudomassariella</taxon>
    </lineage>
</organism>
<feature type="region of interest" description="Disordered" evidence="1">
    <location>
        <begin position="226"/>
        <end position="255"/>
    </location>
</feature>
<dbReference type="Proteomes" id="UP000193689">
    <property type="component" value="Unassembled WGS sequence"/>
</dbReference>
<evidence type="ECO:0000256" key="1">
    <source>
        <dbReference type="SAM" id="MobiDB-lite"/>
    </source>
</evidence>
<reference evidence="2 3" key="1">
    <citation type="submission" date="2016-07" db="EMBL/GenBank/DDBJ databases">
        <title>Pervasive Adenine N6-methylation of Active Genes in Fungi.</title>
        <authorList>
            <consortium name="DOE Joint Genome Institute"/>
            <person name="Mondo S.J."/>
            <person name="Dannebaum R.O."/>
            <person name="Kuo R.C."/>
            <person name="Labutti K."/>
            <person name="Haridas S."/>
            <person name="Kuo A."/>
            <person name="Salamov A."/>
            <person name="Ahrendt S.R."/>
            <person name="Lipzen A."/>
            <person name="Sullivan W."/>
            <person name="Andreopoulos W.B."/>
            <person name="Clum A."/>
            <person name="Lindquist E."/>
            <person name="Daum C."/>
            <person name="Ramamoorthy G.K."/>
            <person name="Gryganskyi A."/>
            <person name="Culley D."/>
            <person name="Magnuson J.K."/>
            <person name="James T.Y."/>
            <person name="O'Malley M.A."/>
            <person name="Stajich J.E."/>
            <person name="Spatafora J.W."/>
            <person name="Visel A."/>
            <person name="Grigoriev I.V."/>
        </authorList>
    </citation>
    <scope>NUCLEOTIDE SEQUENCE [LARGE SCALE GENOMIC DNA]</scope>
    <source>
        <strain evidence="2 3">CBS 129021</strain>
    </source>
</reference>
<name>A0A1Y2E7F7_9PEZI</name>
<evidence type="ECO:0000313" key="2">
    <source>
        <dbReference type="EMBL" id="ORY67491.1"/>
    </source>
</evidence>
<protein>
    <submittedName>
        <fullName evidence="2">Uncharacterized protein</fullName>
    </submittedName>
</protein>
<dbReference type="InParanoid" id="A0A1Y2E7F7"/>
<dbReference type="AlphaFoldDB" id="A0A1Y2E7F7"/>
<comment type="caution">
    <text evidence="2">The sequence shown here is derived from an EMBL/GenBank/DDBJ whole genome shotgun (WGS) entry which is preliminary data.</text>
</comment>